<reference evidence="1 2" key="2">
    <citation type="submission" date="2018-10" db="EMBL/GenBank/DDBJ databases">
        <authorList>
            <consortium name="Pathogen Informatics"/>
        </authorList>
    </citation>
    <scope>NUCLEOTIDE SEQUENCE [LARGE SCALE GENOMIC DNA]</scope>
</reference>
<dbReference type="WBParaSite" id="EVEC_0000117401-mRNA-1">
    <property type="protein sequence ID" value="EVEC_0000117401-mRNA-1"/>
    <property type="gene ID" value="EVEC_0000117401"/>
</dbReference>
<sequence length="154" mass="17532">MNVFRAGLIERVDVPTCPSDARPMLRPDGNPRKCLPHQNNLCINALPDKTNATTVCCWYNEVDYFCCLDVRPEECPDYRDVTVVVHHAYPQNPYALRSFHFREGIEDEIAAAAEEAADLKKFRAEGGIVVRQNVTELVDGDATQQRFLLKFDEM</sequence>
<organism evidence="3">
    <name type="scientific">Enterobius vermicularis</name>
    <name type="common">Human pinworm</name>
    <dbReference type="NCBI Taxonomy" id="51028"/>
    <lineage>
        <taxon>Eukaryota</taxon>
        <taxon>Metazoa</taxon>
        <taxon>Ecdysozoa</taxon>
        <taxon>Nematoda</taxon>
        <taxon>Chromadorea</taxon>
        <taxon>Rhabditida</taxon>
        <taxon>Spirurina</taxon>
        <taxon>Oxyuridomorpha</taxon>
        <taxon>Oxyuroidea</taxon>
        <taxon>Oxyuridae</taxon>
        <taxon>Enterobius</taxon>
    </lineage>
</organism>
<accession>A0A0N4UUT8</accession>
<evidence type="ECO:0000313" key="3">
    <source>
        <dbReference type="WBParaSite" id="EVEC_0000117401-mRNA-1"/>
    </source>
</evidence>
<evidence type="ECO:0000313" key="2">
    <source>
        <dbReference type="Proteomes" id="UP000274131"/>
    </source>
</evidence>
<gene>
    <name evidence="1" type="ORF">EVEC_LOCUS882</name>
</gene>
<dbReference type="EMBL" id="UXUI01007145">
    <property type="protein sequence ID" value="VDD85739.1"/>
    <property type="molecule type" value="Genomic_DNA"/>
</dbReference>
<dbReference type="Proteomes" id="UP000274131">
    <property type="component" value="Unassembled WGS sequence"/>
</dbReference>
<dbReference type="OrthoDB" id="5821886at2759"/>
<protein>
    <submittedName>
        <fullName evidence="3">YkgJ family cysteine cluster protein</fullName>
    </submittedName>
</protein>
<reference evidence="3" key="1">
    <citation type="submission" date="2017-02" db="UniProtKB">
        <authorList>
            <consortium name="WormBaseParasite"/>
        </authorList>
    </citation>
    <scope>IDENTIFICATION</scope>
</reference>
<dbReference type="AlphaFoldDB" id="A0A0N4UUT8"/>
<evidence type="ECO:0000313" key="1">
    <source>
        <dbReference type="EMBL" id="VDD85739.1"/>
    </source>
</evidence>
<name>A0A0N4UUT8_ENTVE</name>
<proteinExistence type="predicted"/>
<keyword evidence="2" id="KW-1185">Reference proteome</keyword>